<dbReference type="InterPro" id="IPR004563">
    <property type="entry name" value="Apolipo_AcylTrfase"/>
</dbReference>
<feature type="transmembrane region" description="Helical" evidence="9">
    <location>
        <begin position="68"/>
        <end position="91"/>
    </location>
</feature>
<comment type="similarity">
    <text evidence="2 9">Belongs to the CN hydrolase family. Apolipoprotein N-acyltransferase subfamily.</text>
</comment>
<dbReference type="PROSITE" id="PS50263">
    <property type="entry name" value="CN_HYDROLASE"/>
    <property type="match status" value="1"/>
</dbReference>
<evidence type="ECO:0000256" key="4">
    <source>
        <dbReference type="ARBA" id="ARBA00022679"/>
    </source>
</evidence>
<comment type="subcellular location">
    <subcellularLocation>
        <location evidence="1 9">Cell membrane</location>
        <topology evidence="1 9">Multi-pass membrane protein</topology>
    </subcellularLocation>
</comment>
<dbReference type="SUPFAM" id="SSF56317">
    <property type="entry name" value="Carbon-nitrogen hydrolase"/>
    <property type="match status" value="1"/>
</dbReference>
<dbReference type="PANTHER" id="PTHR38686:SF1">
    <property type="entry name" value="APOLIPOPROTEIN N-ACYLTRANSFERASE"/>
    <property type="match status" value="1"/>
</dbReference>
<dbReference type="InterPro" id="IPR036526">
    <property type="entry name" value="C-N_Hydrolase_sf"/>
</dbReference>
<keyword evidence="7 9" id="KW-0472">Membrane</keyword>
<dbReference type="EMBL" id="JAVAMQ010000004">
    <property type="protein sequence ID" value="MDP5306740.1"/>
    <property type="molecule type" value="Genomic_DNA"/>
</dbReference>
<keyword evidence="12" id="KW-1185">Reference proteome</keyword>
<evidence type="ECO:0000256" key="8">
    <source>
        <dbReference type="ARBA" id="ARBA00023315"/>
    </source>
</evidence>
<evidence type="ECO:0000259" key="10">
    <source>
        <dbReference type="PROSITE" id="PS50263"/>
    </source>
</evidence>
<keyword evidence="8 9" id="KW-0012">Acyltransferase</keyword>
<dbReference type="CDD" id="cd07571">
    <property type="entry name" value="ALP_N-acyl_transferase"/>
    <property type="match status" value="1"/>
</dbReference>
<reference evidence="11 12" key="1">
    <citation type="submission" date="2023-08" db="EMBL/GenBank/DDBJ databases">
        <authorList>
            <person name="Park J.-S."/>
        </authorList>
    </citation>
    <scope>NUCLEOTIDE SEQUENCE [LARGE SCALE GENOMIC DNA]</scope>
    <source>
        <strain evidence="11 12">2205BS29-5</strain>
    </source>
</reference>
<proteinExistence type="inferred from homology"/>
<comment type="catalytic activity">
    <reaction evidence="9">
        <text>N-terminal S-1,2-diacyl-sn-glyceryl-L-cysteinyl-[lipoprotein] + a glycerophospholipid = N-acyl-S-1,2-diacyl-sn-glyceryl-L-cysteinyl-[lipoprotein] + a 2-acyl-sn-glycero-3-phospholipid + H(+)</text>
        <dbReference type="Rhea" id="RHEA:48228"/>
        <dbReference type="Rhea" id="RHEA-COMP:14681"/>
        <dbReference type="Rhea" id="RHEA-COMP:14684"/>
        <dbReference type="ChEBI" id="CHEBI:15378"/>
        <dbReference type="ChEBI" id="CHEBI:136912"/>
        <dbReference type="ChEBI" id="CHEBI:140656"/>
        <dbReference type="ChEBI" id="CHEBI:140657"/>
        <dbReference type="ChEBI" id="CHEBI:140660"/>
        <dbReference type="EC" id="2.3.1.269"/>
    </reaction>
</comment>
<keyword evidence="4 9" id="KW-0808">Transferase</keyword>
<dbReference type="Gene3D" id="3.60.110.10">
    <property type="entry name" value="Carbon-nitrogen hydrolase"/>
    <property type="match status" value="1"/>
</dbReference>
<dbReference type="InterPro" id="IPR045378">
    <property type="entry name" value="LNT_N"/>
</dbReference>
<protein>
    <recommendedName>
        <fullName evidence="9">Apolipoprotein N-acyltransferase</fullName>
        <shortName evidence="9">ALP N-acyltransferase</shortName>
        <ecNumber evidence="9">2.3.1.269</ecNumber>
    </recommendedName>
</protein>
<comment type="function">
    <text evidence="9">Catalyzes the phospholipid dependent N-acylation of the N-terminal cysteine of apolipoprotein, the last step in lipoprotein maturation.</text>
</comment>
<feature type="domain" description="CN hydrolase" evidence="10">
    <location>
        <begin position="243"/>
        <end position="484"/>
    </location>
</feature>
<dbReference type="InterPro" id="IPR003010">
    <property type="entry name" value="C-N_Hydrolase"/>
</dbReference>
<evidence type="ECO:0000256" key="5">
    <source>
        <dbReference type="ARBA" id="ARBA00022692"/>
    </source>
</evidence>
<evidence type="ECO:0000256" key="3">
    <source>
        <dbReference type="ARBA" id="ARBA00022475"/>
    </source>
</evidence>
<dbReference type="RefSeq" id="WP_305962581.1">
    <property type="nucleotide sequence ID" value="NZ_JAVAMQ010000004.1"/>
</dbReference>
<feature type="transmembrane region" description="Helical" evidence="9">
    <location>
        <begin position="29"/>
        <end position="56"/>
    </location>
</feature>
<gene>
    <name evidence="9 11" type="primary">lnt</name>
    <name evidence="11" type="ORF">Q5Y72_06510</name>
</gene>
<dbReference type="EC" id="2.3.1.269" evidence="9"/>
<keyword evidence="3 9" id="KW-1003">Cell membrane</keyword>
<keyword evidence="5 9" id="KW-0812">Transmembrane</keyword>
<evidence type="ECO:0000313" key="11">
    <source>
        <dbReference type="EMBL" id="MDP5306740.1"/>
    </source>
</evidence>
<feature type="transmembrane region" description="Helical" evidence="9">
    <location>
        <begin position="487"/>
        <end position="508"/>
    </location>
</feature>
<comment type="caution">
    <text evidence="11">The sequence shown here is derived from an EMBL/GenBank/DDBJ whole genome shotgun (WGS) entry which is preliminary data.</text>
</comment>
<feature type="transmembrane region" description="Helical" evidence="9">
    <location>
        <begin position="130"/>
        <end position="152"/>
    </location>
</feature>
<dbReference type="NCBIfam" id="TIGR00546">
    <property type="entry name" value="lnt"/>
    <property type="match status" value="1"/>
</dbReference>
<dbReference type="Proteomes" id="UP001224997">
    <property type="component" value="Unassembled WGS sequence"/>
</dbReference>
<dbReference type="PANTHER" id="PTHR38686">
    <property type="entry name" value="APOLIPOPROTEIN N-ACYLTRANSFERASE"/>
    <property type="match status" value="1"/>
</dbReference>
<feature type="transmembrane region" description="Helical" evidence="9">
    <location>
        <begin position="172"/>
        <end position="195"/>
    </location>
</feature>
<keyword evidence="6 9" id="KW-1133">Transmembrane helix</keyword>
<name>A0ABT9JAJ0_9RHOB</name>
<feature type="transmembrane region" description="Helical" evidence="9">
    <location>
        <begin position="207"/>
        <end position="229"/>
    </location>
</feature>
<dbReference type="Pfam" id="PF00795">
    <property type="entry name" value="CN_hydrolase"/>
    <property type="match status" value="1"/>
</dbReference>
<comment type="pathway">
    <text evidence="9">Protein modification; lipoprotein biosynthesis (N-acyl transfer).</text>
</comment>
<evidence type="ECO:0000256" key="2">
    <source>
        <dbReference type="ARBA" id="ARBA00010065"/>
    </source>
</evidence>
<accession>A0ABT9JAJ0</accession>
<dbReference type="Pfam" id="PF20154">
    <property type="entry name" value="LNT_N"/>
    <property type="match status" value="1"/>
</dbReference>
<feature type="transmembrane region" description="Helical" evidence="9">
    <location>
        <begin position="97"/>
        <end position="118"/>
    </location>
</feature>
<sequence>MPGLRRSLLRPPRLPRRSRPPLAQLALDFGLGLVAALGLAPFGIWGATLTALALLLWRLSRARPAQAFWHALAAGLGWFGLSMCWIVEPFLVEPETYGWMAPFALILTAAGGALFWAIPVRVAAWLALGWRWRLVATIAALVLSDWLRGWIFTGLPWALVGHVWIDTPVAQMAAFGGAIGLSLLTLTLAGLPALLWRRGPAAIPGAAPGIALAIVMLGGIWAAGLARLARPLPEDTAIMLRIVQPNAEQRLKWDRDWSTVFFRRLLELSSEPGPRDLVIWPETAVNFLLDDAAGLLPSMAGAAGAPLLLGIQRQEGPRYLNSLALLDRDGQVLEVYDKFHLVPFGEYVPWGDWLARIGITAFAAQEGNGYSAGPGPALMAVPGLPSLQPLICYEAIFPQHLRGLPDRPGWILQVTNDGWFGRFSGPYQHLAQARLRAIETGLPLIRAANTGVSAVVDARGTLRDTLPLGAMGRIDAALPGALPPTPWLRLGPAPVIALAVLALLAAALQRRPSRGRAAPARRAAPANPIRS</sequence>
<evidence type="ECO:0000256" key="9">
    <source>
        <dbReference type="HAMAP-Rule" id="MF_01148"/>
    </source>
</evidence>
<evidence type="ECO:0000256" key="7">
    <source>
        <dbReference type="ARBA" id="ARBA00023136"/>
    </source>
</evidence>
<dbReference type="HAMAP" id="MF_01148">
    <property type="entry name" value="Lnt"/>
    <property type="match status" value="1"/>
</dbReference>
<evidence type="ECO:0000256" key="1">
    <source>
        <dbReference type="ARBA" id="ARBA00004651"/>
    </source>
</evidence>
<organism evidence="11 12">
    <name type="scientific">Paracoccus spongiarum</name>
    <dbReference type="NCBI Taxonomy" id="3064387"/>
    <lineage>
        <taxon>Bacteria</taxon>
        <taxon>Pseudomonadati</taxon>
        <taxon>Pseudomonadota</taxon>
        <taxon>Alphaproteobacteria</taxon>
        <taxon>Rhodobacterales</taxon>
        <taxon>Paracoccaceae</taxon>
        <taxon>Paracoccus</taxon>
    </lineage>
</organism>
<evidence type="ECO:0000256" key="6">
    <source>
        <dbReference type="ARBA" id="ARBA00022989"/>
    </source>
</evidence>
<evidence type="ECO:0000313" key="12">
    <source>
        <dbReference type="Proteomes" id="UP001224997"/>
    </source>
</evidence>